<keyword evidence="1" id="KW-0472">Membrane</keyword>
<protein>
    <submittedName>
        <fullName evidence="2">Uncharacterized protein</fullName>
    </submittedName>
</protein>
<keyword evidence="1" id="KW-1133">Transmembrane helix</keyword>
<evidence type="ECO:0000313" key="3">
    <source>
        <dbReference type="Proteomes" id="UP001477278"/>
    </source>
</evidence>
<dbReference type="EMBL" id="JBDPZN010000001">
    <property type="protein sequence ID" value="MEO3680986.1"/>
    <property type="molecule type" value="Genomic_DNA"/>
</dbReference>
<evidence type="ECO:0000313" key="2">
    <source>
        <dbReference type="EMBL" id="MEO3680986.1"/>
    </source>
</evidence>
<reference evidence="2 3" key="1">
    <citation type="submission" date="2024-05" db="EMBL/GenBank/DDBJ databases">
        <title>Genome sequencing of Marine Estuary Bacteria, Shewanella vesiculosa and S. baltica, and Pseudomonas syringae.</title>
        <authorList>
            <person name="Gurung A."/>
            <person name="Maclea K.S."/>
        </authorList>
    </citation>
    <scope>NUCLEOTIDE SEQUENCE [LARGE SCALE GENOMIC DNA]</scope>
    <source>
        <strain evidence="2 3">1A</strain>
    </source>
</reference>
<comment type="caution">
    <text evidence="2">The sequence shown here is derived from an EMBL/GenBank/DDBJ whole genome shotgun (WGS) entry which is preliminary data.</text>
</comment>
<organism evidence="2 3">
    <name type="scientific">Shewanella vesiculosa</name>
    <dbReference type="NCBI Taxonomy" id="518738"/>
    <lineage>
        <taxon>Bacteria</taxon>
        <taxon>Pseudomonadati</taxon>
        <taxon>Pseudomonadota</taxon>
        <taxon>Gammaproteobacteria</taxon>
        <taxon>Alteromonadales</taxon>
        <taxon>Shewanellaceae</taxon>
        <taxon>Shewanella</taxon>
    </lineage>
</organism>
<feature type="transmembrane region" description="Helical" evidence="1">
    <location>
        <begin position="210"/>
        <end position="231"/>
    </location>
</feature>
<keyword evidence="1" id="KW-0812">Transmembrane</keyword>
<gene>
    <name evidence="2" type="ORF">ABHN84_01600</name>
</gene>
<accession>A0ABV0FM36</accession>
<sequence>MKQIDYRQYRDDELLDVERNINKQAFPERYKQLCDEISRRKKLGCFNLKPQLKENEFDRDYWRRSEIIFEFSTIPIVWRMTFVGAYLLVNVALLAWVMPHYWVSSLDNLHRYNITVDQIECRRDAVENQQTGEISDFYDIIISAYPNTFVAPNLHRPKCKQIAATLTSGMRVSIWQQDELIYQLQMNRQMLLSYDYMAPKVRNFRTRGQLVYFFILFGLGILSFKSLYNAFIPGTFKQQYRGYVD</sequence>
<name>A0ABV0FM36_9GAMM</name>
<keyword evidence="3" id="KW-1185">Reference proteome</keyword>
<dbReference type="Proteomes" id="UP001477278">
    <property type="component" value="Unassembled WGS sequence"/>
</dbReference>
<dbReference type="RefSeq" id="WP_347689471.1">
    <property type="nucleotide sequence ID" value="NZ_JBDPZN010000001.1"/>
</dbReference>
<evidence type="ECO:0000256" key="1">
    <source>
        <dbReference type="SAM" id="Phobius"/>
    </source>
</evidence>
<feature type="transmembrane region" description="Helical" evidence="1">
    <location>
        <begin position="76"/>
        <end position="98"/>
    </location>
</feature>
<proteinExistence type="predicted"/>